<dbReference type="CTD" id="33765"/>
<keyword evidence="1" id="KW-0812">Transmembrane</keyword>
<dbReference type="GeneID" id="106127815"/>
<dbReference type="GO" id="GO:0070073">
    <property type="term" value="P:clustering of voltage-gated calcium channels"/>
    <property type="evidence" value="ECO:0007669"/>
    <property type="project" value="TreeGrafter"/>
</dbReference>
<name>A0AAJ6ZYH7_PAPXU</name>
<dbReference type="AlphaFoldDB" id="A0AAJ6ZYH7"/>
<dbReference type="PANTHER" id="PTHR35270">
    <property type="entry name" value="FUSELESS, ISOFORM A"/>
    <property type="match status" value="1"/>
</dbReference>
<feature type="transmembrane region" description="Helical" evidence="1">
    <location>
        <begin position="162"/>
        <end position="181"/>
    </location>
</feature>
<reference evidence="2" key="1">
    <citation type="submission" date="2025-08" db="UniProtKB">
        <authorList>
            <consortium name="RefSeq"/>
        </authorList>
    </citation>
    <scope>IDENTIFICATION</scope>
</reference>
<feature type="transmembrane region" description="Helical" evidence="1">
    <location>
        <begin position="83"/>
        <end position="102"/>
    </location>
</feature>
<feature type="transmembrane region" description="Helical" evidence="1">
    <location>
        <begin position="123"/>
        <end position="142"/>
    </location>
</feature>
<keyword evidence="1" id="KW-1133">Transmembrane helix</keyword>
<dbReference type="Proteomes" id="UP000694872">
    <property type="component" value="Unplaced"/>
</dbReference>
<dbReference type="GO" id="GO:0042734">
    <property type="term" value="C:presynaptic membrane"/>
    <property type="evidence" value="ECO:0007669"/>
    <property type="project" value="TreeGrafter"/>
</dbReference>
<dbReference type="RefSeq" id="XP_013181527.1">
    <property type="nucleotide sequence ID" value="XM_013326073.1"/>
</dbReference>
<dbReference type="PANTHER" id="PTHR35270:SF2">
    <property type="entry name" value="FUSELESS, ISOFORM A"/>
    <property type="match status" value="1"/>
</dbReference>
<feature type="transmembrane region" description="Helical" evidence="1">
    <location>
        <begin position="259"/>
        <end position="280"/>
    </location>
</feature>
<proteinExistence type="predicted"/>
<accession>A0AAJ6ZYH7</accession>
<feature type="transmembrane region" description="Helical" evidence="1">
    <location>
        <begin position="332"/>
        <end position="353"/>
    </location>
</feature>
<sequence>MKENVTDRLEHSDVLLPQEKVQNGEIFVIKHDDPENPEFRCDHLAYGDAVFAMVVAAPLVVGMWRSSWGIMELHRDMFPYAQIYLLGIIIHISFALIRSYLISRSRPTSEEANRRSRWIRERLLSRIYGYIFILSCIMHWRGGWGLFDMLVAAIIPDNDDPHRPVLIAALTVFLYSCVVALRSARNLLACPYFVYTDGKVETYQFETRFRRKTSREMALYVLDCIFSVTVVGSLVVFVWRGSWALLDIFLYPDDQVRSFWTSLVGGYVVVLVTFALQVPMRWAAARLHGAPRLLLVDVYHLMSFVATVNVWRGVWGLLDVYYFPDRPKFSNWSIHIISLTLLILLNCSNSILVRGVYIDAEEPAGDCVVFPCHYLRLFFHKERTKKRHSRVLAAAALAAARKTEEASMLQTPEEKV</sequence>
<dbReference type="Pfam" id="PF15993">
    <property type="entry name" value="Fuseless"/>
    <property type="match status" value="1"/>
</dbReference>
<dbReference type="KEGG" id="pxu:106127815"/>
<feature type="transmembrane region" description="Helical" evidence="1">
    <location>
        <begin position="292"/>
        <end position="312"/>
    </location>
</feature>
<dbReference type="GO" id="GO:0007270">
    <property type="term" value="P:neuron-neuron synaptic transmission"/>
    <property type="evidence" value="ECO:0007669"/>
    <property type="project" value="TreeGrafter"/>
</dbReference>
<evidence type="ECO:0000313" key="2">
    <source>
        <dbReference type="RefSeq" id="XP_013181527.1"/>
    </source>
</evidence>
<feature type="transmembrane region" description="Helical" evidence="1">
    <location>
        <begin position="217"/>
        <end position="239"/>
    </location>
</feature>
<protein>
    <submittedName>
        <fullName evidence="2">Uncharacterized protein LOC106127815 isoform X1</fullName>
    </submittedName>
</protein>
<keyword evidence="1" id="KW-0472">Membrane</keyword>
<feature type="transmembrane region" description="Helical" evidence="1">
    <location>
        <begin position="44"/>
        <end position="63"/>
    </location>
</feature>
<organism evidence="2">
    <name type="scientific">Papilio xuthus</name>
    <name type="common">Asian swallowtail butterfly</name>
    <dbReference type="NCBI Taxonomy" id="66420"/>
    <lineage>
        <taxon>Eukaryota</taxon>
        <taxon>Metazoa</taxon>
        <taxon>Ecdysozoa</taxon>
        <taxon>Arthropoda</taxon>
        <taxon>Hexapoda</taxon>
        <taxon>Insecta</taxon>
        <taxon>Pterygota</taxon>
        <taxon>Neoptera</taxon>
        <taxon>Endopterygota</taxon>
        <taxon>Lepidoptera</taxon>
        <taxon>Glossata</taxon>
        <taxon>Ditrysia</taxon>
        <taxon>Papilionoidea</taxon>
        <taxon>Papilionidae</taxon>
        <taxon>Papilioninae</taxon>
        <taxon>Papilio</taxon>
    </lineage>
</organism>
<dbReference type="InterPro" id="IPR032751">
    <property type="entry name" value="Fuseless"/>
</dbReference>
<evidence type="ECO:0000256" key="1">
    <source>
        <dbReference type="SAM" id="Phobius"/>
    </source>
</evidence>
<gene>
    <name evidence="2" type="primary">LOC106127815</name>
</gene>
<dbReference type="GO" id="GO:0007274">
    <property type="term" value="P:neuromuscular synaptic transmission"/>
    <property type="evidence" value="ECO:0007669"/>
    <property type="project" value="TreeGrafter"/>
</dbReference>